<feature type="repeat" description="WD" evidence="3">
    <location>
        <begin position="63"/>
        <end position="92"/>
    </location>
</feature>
<evidence type="ECO:0000313" key="4">
    <source>
        <dbReference type="EMBL" id="KAF5768671.1"/>
    </source>
</evidence>
<dbReference type="PROSITE" id="PS00678">
    <property type="entry name" value="WD_REPEATS_1"/>
    <property type="match status" value="1"/>
</dbReference>
<evidence type="ECO:0000256" key="1">
    <source>
        <dbReference type="ARBA" id="ARBA00022574"/>
    </source>
</evidence>
<proteinExistence type="predicted"/>
<keyword evidence="5" id="KW-1185">Reference proteome</keyword>
<dbReference type="Proteomes" id="UP000215914">
    <property type="component" value="Unassembled WGS sequence"/>
</dbReference>
<reference evidence="4" key="1">
    <citation type="journal article" date="2017" name="Nature">
        <title>The sunflower genome provides insights into oil metabolism, flowering and Asterid evolution.</title>
        <authorList>
            <person name="Badouin H."/>
            <person name="Gouzy J."/>
            <person name="Grassa C.J."/>
            <person name="Murat F."/>
            <person name="Staton S.E."/>
            <person name="Cottret L."/>
            <person name="Lelandais-Briere C."/>
            <person name="Owens G.L."/>
            <person name="Carrere S."/>
            <person name="Mayjonade B."/>
            <person name="Legrand L."/>
            <person name="Gill N."/>
            <person name="Kane N.C."/>
            <person name="Bowers J.E."/>
            <person name="Hubner S."/>
            <person name="Bellec A."/>
            <person name="Berard A."/>
            <person name="Berges H."/>
            <person name="Blanchet N."/>
            <person name="Boniface M.C."/>
            <person name="Brunel D."/>
            <person name="Catrice O."/>
            <person name="Chaidir N."/>
            <person name="Claudel C."/>
            <person name="Donnadieu C."/>
            <person name="Faraut T."/>
            <person name="Fievet G."/>
            <person name="Helmstetter N."/>
            <person name="King M."/>
            <person name="Knapp S.J."/>
            <person name="Lai Z."/>
            <person name="Le Paslier M.C."/>
            <person name="Lippi Y."/>
            <person name="Lorenzon L."/>
            <person name="Mandel J.R."/>
            <person name="Marage G."/>
            <person name="Marchand G."/>
            <person name="Marquand E."/>
            <person name="Bret-Mestries E."/>
            <person name="Morien E."/>
            <person name="Nambeesan S."/>
            <person name="Nguyen T."/>
            <person name="Pegot-Espagnet P."/>
            <person name="Pouilly N."/>
            <person name="Raftis F."/>
            <person name="Sallet E."/>
            <person name="Schiex T."/>
            <person name="Thomas J."/>
            <person name="Vandecasteele C."/>
            <person name="Vares D."/>
            <person name="Vear F."/>
            <person name="Vautrin S."/>
            <person name="Crespi M."/>
            <person name="Mangin B."/>
            <person name="Burke J.M."/>
            <person name="Salse J."/>
            <person name="Munos S."/>
            <person name="Vincourt P."/>
            <person name="Rieseberg L.H."/>
            <person name="Langlade N.B."/>
        </authorList>
    </citation>
    <scope>NUCLEOTIDE SEQUENCE</scope>
    <source>
        <tissue evidence="4">Leaves</tissue>
    </source>
</reference>
<evidence type="ECO:0000256" key="2">
    <source>
        <dbReference type="ARBA" id="ARBA00022737"/>
    </source>
</evidence>
<dbReference type="InterPro" id="IPR015943">
    <property type="entry name" value="WD40/YVTN_repeat-like_dom_sf"/>
</dbReference>
<dbReference type="InterPro" id="IPR019775">
    <property type="entry name" value="WD40_repeat_CS"/>
</dbReference>
<dbReference type="InterPro" id="IPR001680">
    <property type="entry name" value="WD40_rpt"/>
</dbReference>
<dbReference type="Gramene" id="mRNA:HanXRQr2_Chr14g0639221">
    <property type="protein sequence ID" value="mRNA:HanXRQr2_Chr14g0639221"/>
    <property type="gene ID" value="HanXRQr2_Chr14g0639221"/>
</dbReference>
<sequence length="138" mass="16084">MHYYHTLTTQFGCTIITVLPEDIYSSGDGFTFPLQMEYLADITINRAFDNRVGSKCSRADFDFSLNNQYLASSSLDKTVRAWDIPNGLCIRVIYGFTSQLCIRFHTTSGWRRPFHIRDERTEVTRQLRMGVDRVRSRK</sequence>
<name>A0A9K3H778_HELAN</name>
<organism evidence="4 5">
    <name type="scientific">Helianthus annuus</name>
    <name type="common">Common sunflower</name>
    <dbReference type="NCBI Taxonomy" id="4232"/>
    <lineage>
        <taxon>Eukaryota</taxon>
        <taxon>Viridiplantae</taxon>
        <taxon>Streptophyta</taxon>
        <taxon>Embryophyta</taxon>
        <taxon>Tracheophyta</taxon>
        <taxon>Spermatophyta</taxon>
        <taxon>Magnoliopsida</taxon>
        <taxon>eudicotyledons</taxon>
        <taxon>Gunneridae</taxon>
        <taxon>Pentapetalae</taxon>
        <taxon>asterids</taxon>
        <taxon>campanulids</taxon>
        <taxon>Asterales</taxon>
        <taxon>Asteraceae</taxon>
        <taxon>Asteroideae</taxon>
        <taxon>Heliantheae alliance</taxon>
        <taxon>Heliantheae</taxon>
        <taxon>Helianthus</taxon>
    </lineage>
</organism>
<accession>A0A9K3H778</accession>
<dbReference type="InterPro" id="IPR036322">
    <property type="entry name" value="WD40_repeat_dom_sf"/>
</dbReference>
<dbReference type="SUPFAM" id="SSF50978">
    <property type="entry name" value="WD40 repeat-like"/>
    <property type="match status" value="1"/>
</dbReference>
<evidence type="ECO:0000313" key="5">
    <source>
        <dbReference type="Proteomes" id="UP000215914"/>
    </source>
</evidence>
<reference evidence="4" key="2">
    <citation type="submission" date="2020-06" db="EMBL/GenBank/DDBJ databases">
        <title>Helianthus annuus Genome sequencing and assembly Release 2.</title>
        <authorList>
            <person name="Gouzy J."/>
            <person name="Langlade N."/>
            <person name="Munos S."/>
        </authorList>
    </citation>
    <scope>NUCLEOTIDE SEQUENCE</scope>
    <source>
        <tissue evidence="4">Leaves</tissue>
    </source>
</reference>
<keyword evidence="2" id="KW-0677">Repeat</keyword>
<dbReference type="Gene3D" id="2.130.10.10">
    <property type="entry name" value="YVTN repeat-like/Quinoprotein amine dehydrogenase"/>
    <property type="match status" value="1"/>
</dbReference>
<evidence type="ECO:0000256" key="3">
    <source>
        <dbReference type="PROSITE-ProRule" id="PRU00221"/>
    </source>
</evidence>
<protein>
    <submittedName>
        <fullName evidence="4">Transcription factor WD40-like family</fullName>
    </submittedName>
</protein>
<dbReference type="AlphaFoldDB" id="A0A9K3H778"/>
<gene>
    <name evidence="4" type="ORF">HanXRQr2_Chr14g0639221</name>
</gene>
<comment type="caution">
    <text evidence="4">The sequence shown here is derived from an EMBL/GenBank/DDBJ whole genome shotgun (WGS) entry which is preliminary data.</text>
</comment>
<dbReference type="EMBL" id="MNCJ02000329">
    <property type="protein sequence ID" value="KAF5768671.1"/>
    <property type="molecule type" value="Genomic_DNA"/>
</dbReference>
<keyword evidence="1 3" id="KW-0853">WD repeat</keyword>
<dbReference type="PROSITE" id="PS50082">
    <property type="entry name" value="WD_REPEATS_2"/>
    <property type="match status" value="1"/>
</dbReference>